<dbReference type="GO" id="GO:0004888">
    <property type="term" value="F:transmembrane signaling receptor activity"/>
    <property type="evidence" value="ECO:0007669"/>
    <property type="project" value="InterPro"/>
</dbReference>
<evidence type="ECO:0000313" key="7">
    <source>
        <dbReference type="EMBL" id="EEG79059.1"/>
    </source>
</evidence>
<protein>
    <submittedName>
        <fullName evidence="7">Methyl-accepting chemotaxis sensory transducer</fullName>
    </submittedName>
</protein>
<dbReference type="GO" id="GO:0006935">
    <property type="term" value="P:chemotaxis"/>
    <property type="evidence" value="ECO:0007669"/>
    <property type="project" value="InterPro"/>
</dbReference>
<comment type="caution">
    <text evidence="7">The sequence shown here is derived from an EMBL/GenBank/DDBJ whole genome shotgun (WGS) entry which is preliminary data.</text>
</comment>
<evidence type="ECO:0000256" key="1">
    <source>
        <dbReference type="ARBA" id="ARBA00023224"/>
    </source>
</evidence>
<keyword evidence="5" id="KW-1133">Transmembrane helix</keyword>
<dbReference type="InterPro" id="IPR004090">
    <property type="entry name" value="Chemotax_Me-accpt_rcpt"/>
</dbReference>
<organism evidence="7 8">
    <name type="scientific">Dethiobacter alkaliphilus AHT 1</name>
    <dbReference type="NCBI Taxonomy" id="555088"/>
    <lineage>
        <taxon>Bacteria</taxon>
        <taxon>Bacillati</taxon>
        <taxon>Bacillota</taxon>
        <taxon>Dethiobacteria</taxon>
        <taxon>Dethiobacterales</taxon>
        <taxon>Dethiobacteraceae</taxon>
        <taxon>Dethiobacter</taxon>
    </lineage>
</organism>
<dbReference type="Pfam" id="PF00015">
    <property type="entry name" value="MCPsignal"/>
    <property type="match status" value="1"/>
</dbReference>
<feature type="transmembrane region" description="Helical" evidence="5">
    <location>
        <begin position="50"/>
        <end position="68"/>
    </location>
</feature>
<dbReference type="PROSITE" id="PS50111">
    <property type="entry name" value="CHEMOTAXIS_TRANSDUC_2"/>
    <property type="match status" value="1"/>
</dbReference>
<feature type="coiled-coil region" evidence="4">
    <location>
        <begin position="354"/>
        <end position="381"/>
    </location>
</feature>
<dbReference type="SUPFAM" id="SSF58104">
    <property type="entry name" value="Methyl-accepting chemotaxis protein (MCP) signaling domain"/>
    <property type="match status" value="1"/>
</dbReference>
<dbReference type="GO" id="GO:0016020">
    <property type="term" value="C:membrane"/>
    <property type="evidence" value="ECO:0007669"/>
    <property type="project" value="InterPro"/>
</dbReference>
<feature type="domain" description="Methyl-accepting transducer" evidence="6">
    <location>
        <begin position="199"/>
        <end position="435"/>
    </location>
</feature>
<dbReference type="PRINTS" id="PR00260">
    <property type="entry name" value="CHEMTRNSDUCR"/>
</dbReference>
<feature type="transmembrane region" description="Helical" evidence="5">
    <location>
        <begin position="116"/>
        <end position="139"/>
    </location>
</feature>
<keyword evidence="5" id="KW-0472">Membrane</keyword>
<dbReference type="GO" id="GO:0007165">
    <property type="term" value="P:signal transduction"/>
    <property type="evidence" value="ECO:0007669"/>
    <property type="project" value="UniProtKB-KW"/>
</dbReference>
<name>C0GCX4_DETAL</name>
<keyword evidence="8" id="KW-1185">Reference proteome</keyword>
<evidence type="ECO:0000256" key="2">
    <source>
        <dbReference type="ARBA" id="ARBA00029447"/>
    </source>
</evidence>
<dbReference type="OrthoDB" id="9814363at2"/>
<dbReference type="EMBL" id="ACJM01000001">
    <property type="protein sequence ID" value="EEG79059.1"/>
    <property type="molecule type" value="Genomic_DNA"/>
</dbReference>
<dbReference type="AlphaFoldDB" id="C0GCX4"/>
<keyword evidence="4" id="KW-0175">Coiled coil</keyword>
<reference evidence="7 8" key="1">
    <citation type="submission" date="2009-02" db="EMBL/GenBank/DDBJ databases">
        <title>Sequencing of the draft genome and assembly of Dethiobacter alkaliphilus AHT 1.</title>
        <authorList>
            <consortium name="US DOE Joint Genome Institute (JGI-PGF)"/>
            <person name="Lucas S."/>
            <person name="Copeland A."/>
            <person name="Lapidus A."/>
            <person name="Glavina del Rio T."/>
            <person name="Dalin E."/>
            <person name="Tice H."/>
            <person name="Bruce D."/>
            <person name="Goodwin L."/>
            <person name="Pitluck S."/>
            <person name="Larimer F."/>
            <person name="Land M.L."/>
            <person name="Hauser L."/>
            <person name="Muyzer G."/>
        </authorList>
    </citation>
    <scope>NUCLEOTIDE SEQUENCE [LARGE SCALE GENOMIC DNA]</scope>
    <source>
        <strain evidence="7 8">AHT 1</strain>
    </source>
</reference>
<dbReference type="Proteomes" id="UP000006443">
    <property type="component" value="Unassembled WGS sequence"/>
</dbReference>
<dbReference type="PANTHER" id="PTHR32089">
    <property type="entry name" value="METHYL-ACCEPTING CHEMOTAXIS PROTEIN MCPB"/>
    <property type="match status" value="1"/>
</dbReference>
<evidence type="ECO:0000259" key="6">
    <source>
        <dbReference type="PROSITE" id="PS50111"/>
    </source>
</evidence>
<sequence length="465" mass="49065">MTNQENSFIRKNELQTNLFVLKVLYLIFLGGISLIAIMIGTGILDTTWTAWLIMFLGMGVPVGIATLLQRSFTAHPFIKYILVLTSIVGFGVIVGANDINLSLSPLWLGSLALSVLYFNFPLTIVTALTVTVTNAVFVFSAPGRGMEAADMSIMAANSLAFFIAACAISFSSYKGREMLNQSIELQSKASRQAEVMTMIVTEAQAAAGKVNLAGESLAASSQEISASLEEVAATATEFSGNAQNMSLRAQEMQETGSQINLKARDGGAAINSAMNEMEEIDTSVAGMQDIIVTLHNQSKNIGSVTETIIGIAEQTNLLALNAAIEAARAGEQGKGFAVVAEEVRKLAEHSAQSAAEISQSIQSVELQAQKAAENMEQNAAKVKSGSEVVTNAGQIFEAIIGEIGQVAEQIQDIAASSQEIGSGSESLSAAVEEQTATMTEVANTAAGLQETVNSLLEVLQKNDYA</sequence>
<dbReference type="InterPro" id="IPR004089">
    <property type="entry name" value="MCPsignal_dom"/>
</dbReference>
<keyword evidence="5" id="KW-0812">Transmembrane</keyword>
<evidence type="ECO:0000256" key="5">
    <source>
        <dbReference type="SAM" id="Phobius"/>
    </source>
</evidence>
<feature type="transmembrane region" description="Helical" evidence="5">
    <location>
        <begin position="20"/>
        <end position="44"/>
    </location>
</feature>
<dbReference type="Gene3D" id="1.10.287.950">
    <property type="entry name" value="Methyl-accepting chemotaxis protein"/>
    <property type="match status" value="1"/>
</dbReference>
<evidence type="ECO:0000256" key="4">
    <source>
        <dbReference type="SAM" id="Coils"/>
    </source>
</evidence>
<evidence type="ECO:0000313" key="8">
    <source>
        <dbReference type="Proteomes" id="UP000006443"/>
    </source>
</evidence>
<dbReference type="eggNOG" id="COG0840">
    <property type="taxonomic scope" value="Bacteria"/>
</dbReference>
<comment type="similarity">
    <text evidence="2">Belongs to the methyl-accepting chemotaxis (MCP) protein family.</text>
</comment>
<accession>C0GCX4</accession>
<proteinExistence type="inferred from homology"/>
<feature type="transmembrane region" description="Helical" evidence="5">
    <location>
        <begin position="151"/>
        <end position="173"/>
    </location>
</feature>
<dbReference type="RefSeq" id="WP_008514231.1">
    <property type="nucleotide sequence ID" value="NZ_ACJM01000001.1"/>
</dbReference>
<keyword evidence="1 3" id="KW-0807">Transducer</keyword>
<dbReference type="STRING" id="555088.DealDRAFT_0333"/>
<evidence type="ECO:0000256" key="3">
    <source>
        <dbReference type="PROSITE-ProRule" id="PRU00284"/>
    </source>
</evidence>
<dbReference type="SMART" id="SM00283">
    <property type="entry name" value="MA"/>
    <property type="match status" value="1"/>
</dbReference>
<gene>
    <name evidence="7" type="ORF">DealDRAFT_0333</name>
</gene>
<dbReference type="PANTHER" id="PTHR32089:SF112">
    <property type="entry name" value="LYSOZYME-LIKE PROTEIN-RELATED"/>
    <property type="match status" value="1"/>
</dbReference>
<feature type="transmembrane region" description="Helical" evidence="5">
    <location>
        <begin position="77"/>
        <end position="96"/>
    </location>
</feature>
<dbReference type="CDD" id="cd11386">
    <property type="entry name" value="MCP_signal"/>
    <property type="match status" value="1"/>
</dbReference>